<proteinExistence type="predicted"/>
<accession>A0A1X7UZQ4</accession>
<reference evidence="1" key="1">
    <citation type="submission" date="2017-05" db="UniProtKB">
        <authorList>
            <consortium name="EnsemblMetazoa"/>
        </authorList>
    </citation>
    <scope>IDENTIFICATION</scope>
</reference>
<organism evidence="1">
    <name type="scientific">Amphimedon queenslandica</name>
    <name type="common">Sponge</name>
    <dbReference type="NCBI Taxonomy" id="400682"/>
    <lineage>
        <taxon>Eukaryota</taxon>
        <taxon>Metazoa</taxon>
        <taxon>Porifera</taxon>
        <taxon>Demospongiae</taxon>
        <taxon>Heteroscleromorpha</taxon>
        <taxon>Haplosclerida</taxon>
        <taxon>Niphatidae</taxon>
        <taxon>Amphimedon</taxon>
    </lineage>
</organism>
<protein>
    <submittedName>
        <fullName evidence="1">Uncharacterized protein</fullName>
    </submittedName>
</protein>
<dbReference type="InParanoid" id="A0A1X7UZQ4"/>
<evidence type="ECO:0000313" key="1">
    <source>
        <dbReference type="EnsemblMetazoa" id="Aqu2.1.33253_001"/>
    </source>
</evidence>
<dbReference type="AlphaFoldDB" id="A0A1X7UZQ4"/>
<sequence length="88" mass="9874">MLRNYSVNVAKMHVAEIVLRSHERNDGLLSDFCDGDLFACHPLFSLHSSALQIILYYDDMEICNPLGISDRGAPITDTDSRSDISILF</sequence>
<dbReference type="EnsemblMetazoa" id="Aqu2.1.33253_001">
    <property type="protein sequence ID" value="Aqu2.1.33253_001"/>
    <property type="gene ID" value="Aqu2.1.33253"/>
</dbReference>
<name>A0A1X7UZQ4_AMPQE</name>